<reference evidence="3" key="1">
    <citation type="submission" date="2011-03" db="EMBL/GenBank/DDBJ databases">
        <authorList>
            <person name="Voget S."/>
            <person name="Streit W.R."/>
            <person name="Jaeger K.E."/>
            <person name="Daniel R."/>
        </authorList>
    </citation>
    <scope>NUCLEOTIDE SEQUENCE [LARGE SCALE GENOMIC DNA]</scope>
    <source>
        <strain evidence="3">PG1</strain>
    </source>
</reference>
<proteinExistence type="predicted"/>
<dbReference type="AlphaFoldDB" id="A0A0B6RX53"/>
<organism evidence="2 3">
    <name type="scientific">Burkholderia plantarii</name>
    <dbReference type="NCBI Taxonomy" id="41899"/>
    <lineage>
        <taxon>Bacteria</taxon>
        <taxon>Pseudomonadati</taxon>
        <taxon>Pseudomonadota</taxon>
        <taxon>Betaproteobacteria</taxon>
        <taxon>Burkholderiales</taxon>
        <taxon>Burkholderiaceae</taxon>
        <taxon>Burkholderia</taxon>
    </lineage>
</organism>
<dbReference type="KEGG" id="bgp:BGL_1c34840"/>
<keyword evidence="3" id="KW-1185">Reference proteome</keyword>
<gene>
    <name evidence="2" type="ORF">BGL_1c34840</name>
</gene>
<name>A0A0B6RX53_BURPL</name>
<protein>
    <submittedName>
        <fullName evidence="2">YD repeat protein</fullName>
    </submittedName>
</protein>
<feature type="region of interest" description="Disordered" evidence="1">
    <location>
        <begin position="255"/>
        <end position="274"/>
    </location>
</feature>
<accession>A0A0B6RX53</accession>
<dbReference type="RefSeq" id="WP_042626206.1">
    <property type="nucleotide sequence ID" value="NZ_CP002580.1"/>
</dbReference>
<dbReference type="EMBL" id="CP002580">
    <property type="protein sequence ID" value="AJK47958.1"/>
    <property type="molecule type" value="Genomic_DNA"/>
</dbReference>
<dbReference type="Proteomes" id="UP000031838">
    <property type="component" value="Chromosome 1"/>
</dbReference>
<dbReference type="HOGENOM" id="CLU_1014408_0_0_4"/>
<feature type="compositionally biased region" description="Basic and acidic residues" evidence="1">
    <location>
        <begin position="48"/>
        <end position="57"/>
    </location>
</feature>
<reference evidence="2 3" key="2">
    <citation type="journal article" date="2016" name="Appl. Microbiol. Biotechnol.">
        <title>Mutations improving production and secretion of extracellular lipase by Burkholderia glumae PG1.</title>
        <authorList>
            <person name="Knapp A."/>
            <person name="Voget S."/>
            <person name="Gao R."/>
            <person name="Zaburannyi N."/>
            <person name="Krysciak D."/>
            <person name="Breuer M."/>
            <person name="Hauer B."/>
            <person name="Streit W.R."/>
            <person name="Muller R."/>
            <person name="Daniel R."/>
            <person name="Jaeger K.E."/>
        </authorList>
    </citation>
    <scope>NUCLEOTIDE SEQUENCE [LARGE SCALE GENOMIC DNA]</scope>
    <source>
        <strain evidence="2 3">PG1</strain>
    </source>
</reference>
<evidence type="ECO:0000313" key="3">
    <source>
        <dbReference type="Proteomes" id="UP000031838"/>
    </source>
</evidence>
<evidence type="ECO:0000313" key="2">
    <source>
        <dbReference type="EMBL" id="AJK47958.1"/>
    </source>
</evidence>
<evidence type="ECO:0000256" key="1">
    <source>
        <dbReference type="SAM" id="MobiDB-lite"/>
    </source>
</evidence>
<sequence>MVEVASFDHDDAHRETLRELGNGLKQLTLYYVAGRLARQTRQGTSGKVVERRQHDQAGRLPQIADLRRGASQYAYAPLHRLTRAQSTPGMETFAFDPASNLVEATGRDQYGIGTEGDRRTTPLLDNLPKQYAGTHLDYDERVNLTRRPRNGEFDPVRTGPVGWMTGAVNRHMRATYAYDALGRRIAKYTNAKVTLLAMAGSGWRDAERARLARGHGYGLTLCGWEGDRLAYGTMKARREIVHYVYEPDSFTPRAGTRVPMCRPENRSSGNSANR</sequence>
<dbReference type="Gene3D" id="2.180.10.10">
    <property type="entry name" value="RHS repeat-associated core"/>
    <property type="match status" value="1"/>
</dbReference>
<feature type="region of interest" description="Disordered" evidence="1">
    <location>
        <begin position="41"/>
        <end position="60"/>
    </location>
</feature>